<keyword evidence="2" id="KW-1185">Reference proteome</keyword>
<evidence type="ECO:0008006" key="3">
    <source>
        <dbReference type="Google" id="ProtNLM"/>
    </source>
</evidence>
<dbReference type="InterPro" id="IPR052411">
    <property type="entry name" value="c-mor_Regulatory_Protein"/>
</dbReference>
<protein>
    <recommendedName>
        <fullName evidence="3">Mor transcription activator family protein</fullName>
    </recommendedName>
</protein>
<gene>
    <name evidence="1" type="ORF">SAMN05216389_1128</name>
</gene>
<dbReference type="EMBL" id="FOHE01000012">
    <property type="protein sequence ID" value="SET46769.1"/>
    <property type="molecule type" value="Genomic_DNA"/>
</dbReference>
<dbReference type="PANTHER" id="PTHR37812:SF1">
    <property type="entry name" value="MU-LIKE PROPHAGE FLUMU PROTEIN C"/>
    <property type="match status" value="1"/>
</dbReference>
<accession>A0A1I0EQ79</accession>
<dbReference type="OrthoDB" id="9800398at2"/>
<dbReference type="InterPro" id="IPR049739">
    <property type="entry name" value="YraL-like"/>
</dbReference>
<dbReference type="STRING" id="930131.SAMN05216389_1128"/>
<dbReference type="AlphaFoldDB" id="A0A1I0EQ79"/>
<name>A0A1I0EQ79_9BACI</name>
<evidence type="ECO:0000313" key="1">
    <source>
        <dbReference type="EMBL" id="SET46769.1"/>
    </source>
</evidence>
<dbReference type="SUPFAM" id="SSF46689">
    <property type="entry name" value="Homeodomain-like"/>
    <property type="match status" value="1"/>
</dbReference>
<evidence type="ECO:0000313" key="2">
    <source>
        <dbReference type="Proteomes" id="UP000198618"/>
    </source>
</evidence>
<dbReference type="PANTHER" id="PTHR37812">
    <property type="entry name" value="MU-LIKE PROPHAGE FLUMU PROTEIN C"/>
    <property type="match status" value="1"/>
</dbReference>
<organism evidence="1 2">
    <name type="scientific">Oceanobacillus limi</name>
    <dbReference type="NCBI Taxonomy" id="930131"/>
    <lineage>
        <taxon>Bacteria</taxon>
        <taxon>Bacillati</taxon>
        <taxon>Bacillota</taxon>
        <taxon>Bacilli</taxon>
        <taxon>Bacillales</taxon>
        <taxon>Bacillaceae</taxon>
        <taxon>Oceanobacillus</taxon>
    </lineage>
</organism>
<dbReference type="NCBIfam" id="NF040785">
    <property type="entry name" value="CD3324_fam"/>
    <property type="match status" value="1"/>
</dbReference>
<sequence length="89" mass="10185">MSYVKATSVLPEELMKEIQKYVQGETVYIPKPKAAHSEWGARSGTRKILDERNVSIKQSFKNGATIDQLVEEYYLSAETIKKIVYSRKS</sequence>
<dbReference type="InterPro" id="IPR009057">
    <property type="entry name" value="Homeodomain-like_sf"/>
</dbReference>
<proteinExistence type="predicted"/>
<dbReference type="Proteomes" id="UP000198618">
    <property type="component" value="Unassembled WGS sequence"/>
</dbReference>
<reference evidence="1 2" key="1">
    <citation type="submission" date="2016-10" db="EMBL/GenBank/DDBJ databases">
        <authorList>
            <person name="de Groot N.N."/>
        </authorList>
    </citation>
    <scope>NUCLEOTIDE SEQUENCE [LARGE SCALE GENOMIC DNA]</scope>
    <source>
        <strain evidence="1 2">IBRC-M 10780</strain>
    </source>
</reference>
<dbReference type="RefSeq" id="WP_090870603.1">
    <property type="nucleotide sequence ID" value="NZ_FOHE01000012.1"/>
</dbReference>